<reference evidence="4" key="1">
    <citation type="submission" date="2011-05" db="EMBL/GenBank/DDBJ databases">
        <authorList>
            <person name="Richards S.R."/>
            <person name="Qu J."/>
            <person name="Jiang H."/>
            <person name="Jhangiani S.N."/>
            <person name="Agravi P."/>
            <person name="Goodspeed R."/>
            <person name="Gross S."/>
            <person name="Mandapat C."/>
            <person name="Jackson L."/>
            <person name="Mathew T."/>
            <person name="Pu L."/>
            <person name="Thornton R."/>
            <person name="Saada N."/>
            <person name="Wilczek-Boney K.B."/>
            <person name="Lee S."/>
            <person name="Kovar C."/>
            <person name="Wu Y."/>
            <person name="Scherer S.E."/>
            <person name="Worley K.C."/>
            <person name="Muzny D.M."/>
            <person name="Gibbs R."/>
        </authorList>
    </citation>
    <scope>NUCLEOTIDE SEQUENCE</scope>
    <source>
        <strain evidence="4">Brora</strain>
    </source>
</reference>
<dbReference type="GO" id="GO:0000062">
    <property type="term" value="F:fatty-acyl-CoA binding"/>
    <property type="evidence" value="ECO:0007669"/>
    <property type="project" value="InterPro"/>
</dbReference>
<dbReference type="PANTHER" id="PTHR23310:SF77">
    <property type="entry name" value="LD25952P"/>
    <property type="match status" value="1"/>
</dbReference>
<dbReference type="InterPro" id="IPR014352">
    <property type="entry name" value="FERM/acyl-CoA-bd_prot_sf"/>
</dbReference>
<evidence type="ECO:0000313" key="4">
    <source>
        <dbReference type="Proteomes" id="UP000014500"/>
    </source>
</evidence>
<dbReference type="Proteomes" id="UP000014500">
    <property type="component" value="Unassembled WGS sequence"/>
</dbReference>
<dbReference type="STRING" id="126957.T1J7X7"/>
<name>T1J7X7_STRMM</name>
<dbReference type="EMBL" id="JH431944">
    <property type="status" value="NOT_ANNOTATED_CDS"/>
    <property type="molecule type" value="Genomic_DNA"/>
</dbReference>
<dbReference type="SUPFAM" id="SSF47027">
    <property type="entry name" value="Acyl-CoA binding protein"/>
    <property type="match status" value="1"/>
</dbReference>
<dbReference type="Gene3D" id="1.20.80.10">
    <property type="match status" value="1"/>
</dbReference>
<sequence length="92" mass="10353">MTTTAAVPASTEELFNAAVDVIRDLPKNEVLYQITDDFKMYKKNCFSHISGAYQPSYQLMLRFYGFYKQATQGPCDQAKPAFWDVVGKGGVE</sequence>
<dbReference type="InterPro" id="IPR022408">
    <property type="entry name" value="Acyl-CoA-binding_prot_CS"/>
</dbReference>
<dbReference type="HOGENOM" id="CLU_2416092_0_0_1"/>
<dbReference type="GO" id="GO:0005737">
    <property type="term" value="C:cytoplasm"/>
    <property type="evidence" value="ECO:0007669"/>
    <property type="project" value="TreeGrafter"/>
</dbReference>
<dbReference type="eggNOG" id="KOG0817">
    <property type="taxonomic scope" value="Eukaryota"/>
</dbReference>
<reference evidence="3" key="2">
    <citation type="submission" date="2015-02" db="UniProtKB">
        <authorList>
            <consortium name="EnsemblMetazoa"/>
        </authorList>
    </citation>
    <scope>IDENTIFICATION</scope>
</reference>
<dbReference type="InterPro" id="IPR000582">
    <property type="entry name" value="Acyl-CoA-binding_protein"/>
</dbReference>
<dbReference type="PhylomeDB" id="T1J7X7"/>
<protein>
    <recommendedName>
        <fullName evidence="2">ACB domain-containing protein</fullName>
    </recommendedName>
</protein>
<dbReference type="AlphaFoldDB" id="T1J7X7"/>
<dbReference type="PANTHER" id="PTHR23310">
    <property type="entry name" value="ACYL-COA-BINDING PROTEIN, ACBP"/>
    <property type="match status" value="1"/>
</dbReference>
<dbReference type="Pfam" id="PF00887">
    <property type="entry name" value="ACBP"/>
    <property type="match status" value="1"/>
</dbReference>
<evidence type="ECO:0000259" key="2">
    <source>
        <dbReference type="PROSITE" id="PS51228"/>
    </source>
</evidence>
<keyword evidence="4" id="KW-1185">Reference proteome</keyword>
<dbReference type="PROSITE" id="PS51228">
    <property type="entry name" value="ACB_2"/>
    <property type="match status" value="1"/>
</dbReference>
<feature type="domain" description="ACB" evidence="2">
    <location>
        <begin position="11"/>
        <end position="92"/>
    </location>
</feature>
<dbReference type="GO" id="GO:0006631">
    <property type="term" value="P:fatty acid metabolic process"/>
    <property type="evidence" value="ECO:0007669"/>
    <property type="project" value="TreeGrafter"/>
</dbReference>
<evidence type="ECO:0000256" key="1">
    <source>
        <dbReference type="ARBA" id="ARBA00023121"/>
    </source>
</evidence>
<organism evidence="3 4">
    <name type="scientific">Strigamia maritima</name>
    <name type="common">European centipede</name>
    <name type="synonym">Geophilus maritimus</name>
    <dbReference type="NCBI Taxonomy" id="126957"/>
    <lineage>
        <taxon>Eukaryota</taxon>
        <taxon>Metazoa</taxon>
        <taxon>Ecdysozoa</taxon>
        <taxon>Arthropoda</taxon>
        <taxon>Myriapoda</taxon>
        <taxon>Chilopoda</taxon>
        <taxon>Pleurostigmophora</taxon>
        <taxon>Geophilomorpha</taxon>
        <taxon>Linotaeniidae</taxon>
        <taxon>Strigamia</taxon>
    </lineage>
</organism>
<evidence type="ECO:0000313" key="3">
    <source>
        <dbReference type="EnsemblMetazoa" id="SMAR009792-PA"/>
    </source>
</evidence>
<dbReference type="PROSITE" id="PS00880">
    <property type="entry name" value="ACB_1"/>
    <property type="match status" value="1"/>
</dbReference>
<accession>T1J7X7</accession>
<keyword evidence="1" id="KW-0446">Lipid-binding</keyword>
<dbReference type="InterPro" id="IPR035984">
    <property type="entry name" value="Acyl-CoA-binding_sf"/>
</dbReference>
<proteinExistence type="predicted"/>
<dbReference type="EnsemblMetazoa" id="SMAR009792-RA">
    <property type="protein sequence ID" value="SMAR009792-PA"/>
    <property type="gene ID" value="SMAR009792"/>
</dbReference>